<dbReference type="InterPro" id="IPR036374">
    <property type="entry name" value="OxRdtase_Mopterin-bd_sf"/>
</dbReference>
<name>A0A068RYJ2_9FUNG</name>
<dbReference type="OrthoDB" id="10051395at2759"/>
<proteinExistence type="predicted"/>
<keyword evidence="3" id="KW-1185">Reference proteome</keyword>
<dbReference type="InterPro" id="IPR000572">
    <property type="entry name" value="OxRdtase_Mopterin-bd_dom"/>
</dbReference>
<dbReference type="PANTHER" id="PTHR19372:SF7">
    <property type="entry name" value="SULFITE OXIDASE, MITOCHONDRIAL"/>
    <property type="match status" value="1"/>
</dbReference>
<dbReference type="GO" id="GO:0020037">
    <property type="term" value="F:heme binding"/>
    <property type="evidence" value="ECO:0007669"/>
    <property type="project" value="TreeGrafter"/>
</dbReference>
<evidence type="ECO:0000313" key="3">
    <source>
        <dbReference type="Proteomes" id="UP000027586"/>
    </source>
</evidence>
<comment type="caution">
    <text evidence="2">The sequence shown here is derived from an EMBL/GenBank/DDBJ whole genome shotgun (WGS) entry which is preliminary data.</text>
</comment>
<sequence length="160" mass="17804">MTEINYHNEPNRSDKTLIVRKEQPYNAEPTPGDLVKHFVTPEKYFFCRSHGPIPELNEATHRIYVEGLGIKDAPVSFSVQDLKDKLDQKNVMMAMQVIWGPGAVGNAIYTGCLLKDVLKAVGVDPSMGHNPRLHVAFESVELTEDDEKPYGASVPLSKAL</sequence>
<organism evidence="2 3">
    <name type="scientific">Lichtheimia corymbifera JMRC:FSU:9682</name>
    <dbReference type="NCBI Taxonomy" id="1263082"/>
    <lineage>
        <taxon>Eukaryota</taxon>
        <taxon>Fungi</taxon>
        <taxon>Fungi incertae sedis</taxon>
        <taxon>Mucoromycota</taxon>
        <taxon>Mucoromycotina</taxon>
        <taxon>Mucoromycetes</taxon>
        <taxon>Mucorales</taxon>
        <taxon>Lichtheimiaceae</taxon>
        <taxon>Lichtheimia</taxon>
    </lineage>
</organism>
<dbReference type="GO" id="GO:0008482">
    <property type="term" value="F:sulfite oxidase activity"/>
    <property type="evidence" value="ECO:0007669"/>
    <property type="project" value="TreeGrafter"/>
</dbReference>
<accession>A0A068RYJ2</accession>
<gene>
    <name evidence="2" type="ORF">LCOR_05303.1</name>
</gene>
<evidence type="ECO:0000259" key="1">
    <source>
        <dbReference type="Pfam" id="PF00174"/>
    </source>
</evidence>
<protein>
    <submittedName>
        <fullName evidence="2">Sulfite oxidase-like</fullName>
    </submittedName>
</protein>
<dbReference type="AlphaFoldDB" id="A0A068RYJ2"/>
<feature type="domain" description="Oxidoreductase molybdopterin-binding" evidence="1">
    <location>
        <begin position="50"/>
        <end position="160"/>
    </location>
</feature>
<reference evidence="2" key="1">
    <citation type="submission" date="2013-08" db="EMBL/GenBank/DDBJ databases">
        <title>Gene expansion shapes genome architecture in the human pathogen Lichtheimia corymbifera: an evolutionary genomics analysis in the ancient terrestrial Mucorales (Mucoromycotina).</title>
        <authorList>
            <person name="Schwartze V.U."/>
            <person name="Winter S."/>
            <person name="Shelest E."/>
            <person name="Marcet-Houben M."/>
            <person name="Horn F."/>
            <person name="Wehner S."/>
            <person name="Hoffmann K."/>
            <person name="Riege K."/>
            <person name="Sammeth M."/>
            <person name="Nowrousian M."/>
            <person name="Valiante V."/>
            <person name="Linde J."/>
            <person name="Jacobsen I.D."/>
            <person name="Marz M."/>
            <person name="Brakhage A.A."/>
            <person name="Gabaldon T."/>
            <person name="Bocker S."/>
            <person name="Voigt K."/>
        </authorList>
    </citation>
    <scope>NUCLEOTIDE SEQUENCE [LARGE SCALE GENOMIC DNA]</scope>
    <source>
        <strain evidence="2">FSU 9682</strain>
    </source>
</reference>
<dbReference type="GO" id="GO:0005739">
    <property type="term" value="C:mitochondrion"/>
    <property type="evidence" value="ECO:0007669"/>
    <property type="project" value="TreeGrafter"/>
</dbReference>
<dbReference type="Gene3D" id="3.90.420.10">
    <property type="entry name" value="Oxidoreductase, molybdopterin-binding domain"/>
    <property type="match status" value="1"/>
</dbReference>
<dbReference type="Proteomes" id="UP000027586">
    <property type="component" value="Unassembled WGS sequence"/>
</dbReference>
<dbReference type="VEuPathDB" id="FungiDB:LCOR_05303.1"/>
<dbReference type="EMBL" id="CBTN010000020">
    <property type="protein sequence ID" value="CDH54011.1"/>
    <property type="molecule type" value="Genomic_DNA"/>
</dbReference>
<dbReference type="STRING" id="1263082.A0A068RYJ2"/>
<dbReference type="SUPFAM" id="SSF56524">
    <property type="entry name" value="Oxidoreductase molybdopterin-binding domain"/>
    <property type="match status" value="1"/>
</dbReference>
<dbReference type="PANTHER" id="PTHR19372">
    <property type="entry name" value="SULFITE REDUCTASE"/>
    <property type="match status" value="1"/>
</dbReference>
<dbReference type="Pfam" id="PF00174">
    <property type="entry name" value="Oxidored_molyb"/>
    <property type="match status" value="1"/>
</dbReference>
<dbReference type="GO" id="GO:0043546">
    <property type="term" value="F:molybdopterin cofactor binding"/>
    <property type="evidence" value="ECO:0007669"/>
    <property type="project" value="TreeGrafter"/>
</dbReference>
<evidence type="ECO:0000313" key="2">
    <source>
        <dbReference type="EMBL" id="CDH54011.1"/>
    </source>
</evidence>
<dbReference type="GO" id="GO:0006790">
    <property type="term" value="P:sulfur compound metabolic process"/>
    <property type="evidence" value="ECO:0007669"/>
    <property type="project" value="TreeGrafter"/>
</dbReference>